<dbReference type="Proteomes" id="UP001597079">
    <property type="component" value="Unassembled WGS sequence"/>
</dbReference>
<evidence type="ECO:0000313" key="6">
    <source>
        <dbReference type="EMBL" id="MFD1673780.1"/>
    </source>
</evidence>
<dbReference type="PROSITE" id="PS00211">
    <property type="entry name" value="ABC_TRANSPORTER_1"/>
    <property type="match status" value="1"/>
</dbReference>
<dbReference type="NCBIfam" id="TIGR01727">
    <property type="entry name" value="oligo_HPY"/>
    <property type="match status" value="1"/>
</dbReference>
<dbReference type="GO" id="GO:0005524">
    <property type="term" value="F:ATP binding"/>
    <property type="evidence" value="ECO:0007669"/>
    <property type="project" value="UniProtKB-KW"/>
</dbReference>
<dbReference type="InterPro" id="IPR003439">
    <property type="entry name" value="ABC_transporter-like_ATP-bd"/>
</dbReference>
<sequence length="319" mass="35040">MQGDTLLQVEGVSKRFKVRGRTLHAVEHVSFDLEAGKTLGLVGESGSGKSTLGRVVLRLLEADEGRVVFQGQDLAKLSAKELRARRRDMQIIFQNPLASLNTRMTVAAAIEDAMIIQKMGDSAAERRKRTDELLERVGLPLSAGRAFPFELSGGQQQRVGIARALALRPKMVVCDEPISALDVSIQVQIIELLRDLQRELNMAYIFISHNLGVVQLLSDTVMVLYLGEVVEQAQSQKLFEAAQHPYTQTLINSILKVPKTSADKRPLVALPGEMPSPFSPPSGCPYHPRCALATDRCKSEKPLLRKISAGHLAACHYAN</sequence>
<dbReference type="EMBL" id="JBHUCX010000013">
    <property type="protein sequence ID" value="MFD1673780.1"/>
    <property type="molecule type" value="Genomic_DNA"/>
</dbReference>
<gene>
    <name evidence="6" type="ORF">ACFSB2_03530</name>
</gene>
<comment type="caution">
    <text evidence="6">The sequence shown here is derived from an EMBL/GenBank/DDBJ whole genome shotgun (WGS) entry which is preliminary data.</text>
</comment>
<dbReference type="RefSeq" id="WP_377941307.1">
    <property type="nucleotide sequence ID" value="NZ_JBHUCX010000013.1"/>
</dbReference>
<keyword evidence="2" id="KW-0813">Transport</keyword>
<dbReference type="SMART" id="SM00382">
    <property type="entry name" value="AAA"/>
    <property type="match status" value="1"/>
</dbReference>
<dbReference type="Gene3D" id="3.40.50.300">
    <property type="entry name" value="P-loop containing nucleotide triphosphate hydrolases"/>
    <property type="match status" value="1"/>
</dbReference>
<dbReference type="Pfam" id="PF00005">
    <property type="entry name" value="ABC_tran"/>
    <property type="match status" value="1"/>
</dbReference>
<protein>
    <submittedName>
        <fullName evidence="6">ABC transporter ATP-binding protein</fullName>
    </submittedName>
</protein>
<organism evidence="6 7">
    <name type="scientific">Alicyclobacillus fodiniaquatilis</name>
    <dbReference type="NCBI Taxonomy" id="1661150"/>
    <lineage>
        <taxon>Bacteria</taxon>
        <taxon>Bacillati</taxon>
        <taxon>Bacillota</taxon>
        <taxon>Bacilli</taxon>
        <taxon>Bacillales</taxon>
        <taxon>Alicyclobacillaceae</taxon>
        <taxon>Alicyclobacillus</taxon>
    </lineage>
</organism>
<evidence type="ECO:0000256" key="2">
    <source>
        <dbReference type="ARBA" id="ARBA00022448"/>
    </source>
</evidence>
<feature type="domain" description="ABC transporter" evidence="5">
    <location>
        <begin position="7"/>
        <end position="251"/>
    </location>
</feature>
<comment type="similarity">
    <text evidence="1">Belongs to the ABC transporter superfamily.</text>
</comment>
<keyword evidence="3" id="KW-0547">Nucleotide-binding</keyword>
<name>A0ABW4JF34_9BACL</name>
<dbReference type="PANTHER" id="PTHR43776:SF12">
    <property type="entry name" value="OLIGOPEPTIDE ABC TRANSPORTER, ATP-BINDING PROTEIN"/>
    <property type="match status" value="1"/>
</dbReference>
<dbReference type="PROSITE" id="PS50893">
    <property type="entry name" value="ABC_TRANSPORTER_2"/>
    <property type="match status" value="1"/>
</dbReference>
<dbReference type="InterPro" id="IPR003593">
    <property type="entry name" value="AAA+_ATPase"/>
</dbReference>
<accession>A0ABW4JF34</accession>
<evidence type="ECO:0000259" key="5">
    <source>
        <dbReference type="PROSITE" id="PS50893"/>
    </source>
</evidence>
<dbReference type="PANTHER" id="PTHR43776">
    <property type="entry name" value="TRANSPORT ATP-BINDING PROTEIN"/>
    <property type="match status" value="1"/>
</dbReference>
<evidence type="ECO:0000256" key="1">
    <source>
        <dbReference type="ARBA" id="ARBA00005417"/>
    </source>
</evidence>
<reference evidence="7" key="1">
    <citation type="journal article" date="2019" name="Int. J. Syst. Evol. Microbiol.">
        <title>The Global Catalogue of Microorganisms (GCM) 10K type strain sequencing project: providing services to taxonomists for standard genome sequencing and annotation.</title>
        <authorList>
            <consortium name="The Broad Institute Genomics Platform"/>
            <consortium name="The Broad Institute Genome Sequencing Center for Infectious Disease"/>
            <person name="Wu L."/>
            <person name="Ma J."/>
        </authorList>
    </citation>
    <scope>NUCLEOTIDE SEQUENCE [LARGE SCALE GENOMIC DNA]</scope>
    <source>
        <strain evidence="7">CGMCC 1.12286</strain>
    </source>
</reference>
<dbReference type="Pfam" id="PF08352">
    <property type="entry name" value="oligo_HPY"/>
    <property type="match status" value="1"/>
</dbReference>
<dbReference type="InterPro" id="IPR050319">
    <property type="entry name" value="ABC_transp_ATP-bind"/>
</dbReference>
<dbReference type="CDD" id="cd03257">
    <property type="entry name" value="ABC_NikE_OppD_transporters"/>
    <property type="match status" value="1"/>
</dbReference>
<evidence type="ECO:0000256" key="3">
    <source>
        <dbReference type="ARBA" id="ARBA00022741"/>
    </source>
</evidence>
<dbReference type="SUPFAM" id="SSF52540">
    <property type="entry name" value="P-loop containing nucleoside triphosphate hydrolases"/>
    <property type="match status" value="1"/>
</dbReference>
<proteinExistence type="inferred from homology"/>
<keyword evidence="4 6" id="KW-0067">ATP-binding</keyword>
<evidence type="ECO:0000313" key="7">
    <source>
        <dbReference type="Proteomes" id="UP001597079"/>
    </source>
</evidence>
<evidence type="ECO:0000256" key="4">
    <source>
        <dbReference type="ARBA" id="ARBA00022840"/>
    </source>
</evidence>
<dbReference type="InterPro" id="IPR013563">
    <property type="entry name" value="Oligopep_ABC_C"/>
</dbReference>
<keyword evidence="7" id="KW-1185">Reference proteome</keyword>
<dbReference type="InterPro" id="IPR017871">
    <property type="entry name" value="ABC_transporter-like_CS"/>
</dbReference>
<dbReference type="InterPro" id="IPR027417">
    <property type="entry name" value="P-loop_NTPase"/>
</dbReference>